<dbReference type="Gene3D" id="1.10.10.10">
    <property type="entry name" value="Winged helix-like DNA-binding domain superfamily/Winged helix DNA-binding domain"/>
    <property type="match status" value="1"/>
</dbReference>
<protein>
    <submittedName>
        <fullName evidence="1">Transcriptional regulator, BadM/Rrf2 family</fullName>
    </submittedName>
</protein>
<keyword evidence="2" id="KW-1185">Reference proteome</keyword>
<proteinExistence type="predicted"/>
<evidence type="ECO:0000313" key="1">
    <source>
        <dbReference type="EMBL" id="SMO54639.1"/>
    </source>
</evidence>
<dbReference type="NCBIfam" id="TIGR00738">
    <property type="entry name" value="rrf2_super"/>
    <property type="match status" value="1"/>
</dbReference>
<dbReference type="InterPro" id="IPR000944">
    <property type="entry name" value="Tscrpt_reg_Rrf2"/>
</dbReference>
<dbReference type="Pfam" id="PF02082">
    <property type="entry name" value="Rrf2"/>
    <property type="match status" value="1"/>
</dbReference>
<dbReference type="AlphaFoldDB" id="A0A521C5E4"/>
<dbReference type="EMBL" id="FXTP01000004">
    <property type="protein sequence ID" value="SMO54639.1"/>
    <property type="molecule type" value="Genomic_DNA"/>
</dbReference>
<accession>A0A521C5E4</accession>
<dbReference type="InterPro" id="IPR030489">
    <property type="entry name" value="TR_Rrf2-type_CS"/>
</dbReference>
<evidence type="ECO:0000313" key="2">
    <source>
        <dbReference type="Proteomes" id="UP000317557"/>
    </source>
</evidence>
<reference evidence="1 2" key="1">
    <citation type="submission" date="2017-05" db="EMBL/GenBank/DDBJ databases">
        <authorList>
            <person name="Varghese N."/>
            <person name="Submissions S."/>
        </authorList>
    </citation>
    <scope>NUCLEOTIDE SEQUENCE [LARGE SCALE GENOMIC DNA]</scope>
    <source>
        <strain evidence="1 2">DSM 21985</strain>
    </source>
</reference>
<dbReference type="InterPro" id="IPR036390">
    <property type="entry name" value="WH_DNA-bd_sf"/>
</dbReference>
<dbReference type="GO" id="GO:0003700">
    <property type="term" value="F:DNA-binding transcription factor activity"/>
    <property type="evidence" value="ECO:0007669"/>
    <property type="project" value="TreeGrafter"/>
</dbReference>
<dbReference type="GO" id="GO:0005829">
    <property type="term" value="C:cytosol"/>
    <property type="evidence" value="ECO:0007669"/>
    <property type="project" value="TreeGrafter"/>
</dbReference>
<dbReference type="PROSITE" id="PS01332">
    <property type="entry name" value="HTH_RRF2_1"/>
    <property type="match status" value="1"/>
</dbReference>
<dbReference type="RefSeq" id="WP_142453783.1">
    <property type="nucleotide sequence ID" value="NZ_FXTP01000004.1"/>
</dbReference>
<dbReference type="PROSITE" id="PS51197">
    <property type="entry name" value="HTH_RRF2_2"/>
    <property type="match status" value="1"/>
</dbReference>
<dbReference type="OrthoDB" id="9808360at2"/>
<name>A0A521C5E4_9BACT</name>
<gene>
    <name evidence="1" type="ORF">SAMN06265219_104178</name>
</gene>
<organism evidence="1 2">
    <name type="scientific">Gracilimonas mengyeensis</name>
    <dbReference type="NCBI Taxonomy" id="1302730"/>
    <lineage>
        <taxon>Bacteria</taxon>
        <taxon>Pseudomonadati</taxon>
        <taxon>Balneolota</taxon>
        <taxon>Balneolia</taxon>
        <taxon>Balneolales</taxon>
        <taxon>Balneolaceae</taxon>
        <taxon>Gracilimonas</taxon>
    </lineage>
</organism>
<dbReference type="SUPFAM" id="SSF46785">
    <property type="entry name" value="Winged helix' DNA-binding domain"/>
    <property type="match status" value="1"/>
</dbReference>
<dbReference type="InterPro" id="IPR036388">
    <property type="entry name" value="WH-like_DNA-bd_sf"/>
</dbReference>
<dbReference type="PANTHER" id="PTHR33221:SF15">
    <property type="entry name" value="HTH-TYPE TRANSCRIPTIONAL REGULATOR YWGB-RELATED"/>
    <property type="match status" value="1"/>
</dbReference>
<dbReference type="PANTHER" id="PTHR33221">
    <property type="entry name" value="WINGED HELIX-TURN-HELIX TRANSCRIPTIONAL REGULATOR, RRF2 FAMILY"/>
    <property type="match status" value="1"/>
</dbReference>
<sequence>MLLSKSCVYGLRAALYLAAKRDGSYYSIRTMSEELDISFHFLTKILQQLTADSLLESYKGPNGGVRLSAKGKKSTLFDLVIAIDGPGLFTECALGLPGCGSEEPCPLHNSWIDTRASIENMLKRTNLTKIAEEGKEKHFRLTADGHFSWS</sequence>
<dbReference type="Proteomes" id="UP000317557">
    <property type="component" value="Unassembled WGS sequence"/>
</dbReference>